<dbReference type="Proteomes" id="UP000712600">
    <property type="component" value="Unassembled WGS sequence"/>
</dbReference>
<feature type="coiled-coil region" evidence="1">
    <location>
        <begin position="206"/>
        <end position="373"/>
    </location>
</feature>
<evidence type="ECO:0000256" key="1">
    <source>
        <dbReference type="SAM" id="Coils"/>
    </source>
</evidence>
<evidence type="ECO:0000256" key="2">
    <source>
        <dbReference type="SAM" id="MobiDB-lite"/>
    </source>
</evidence>
<feature type="region of interest" description="Disordered" evidence="2">
    <location>
        <begin position="1"/>
        <end position="73"/>
    </location>
</feature>
<dbReference type="PANTHER" id="PTHR47357:SF1">
    <property type="entry name" value="SPINDLE POLE BODY COMPONENT 110"/>
    <property type="match status" value="1"/>
</dbReference>
<dbReference type="EMBL" id="QGKX02001521">
    <property type="protein sequence ID" value="KAF3511028.1"/>
    <property type="molecule type" value="Genomic_DNA"/>
</dbReference>
<keyword evidence="1" id="KW-0175">Coiled coil</keyword>
<dbReference type="GO" id="GO:0005200">
    <property type="term" value="F:structural constituent of cytoskeleton"/>
    <property type="evidence" value="ECO:0007669"/>
    <property type="project" value="TreeGrafter"/>
</dbReference>
<feature type="compositionally biased region" description="Basic and acidic residues" evidence="2">
    <location>
        <begin position="1"/>
        <end position="19"/>
    </location>
</feature>
<proteinExistence type="predicted"/>
<dbReference type="PANTHER" id="PTHR47357">
    <property type="entry name" value="COP1-INTERACTIVE PROTEIN 1"/>
    <property type="match status" value="1"/>
</dbReference>
<dbReference type="AlphaFoldDB" id="A0A8S9P1F7"/>
<organism evidence="3 4">
    <name type="scientific">Brassica cretica</name>
    <name type="common">Mustard</name>
    <dbReference type="NCBI Taxonomy" id="69181"/>
    <lineage>
        <taxon>Eukaryota</taxon>
        <taxon>Viridiplantae</taxon>
        <taxon>Streptophyta</taxon>
        <taxon>Embryophyta</taxon>
        <taxon>Tracheophyta</taxon>
        <taxon>Spermatophyta</taxon>
        <taxon>Magnoliopsida</taxon>
        <taxon>eudicotyledons</taxon>
        <taxon>Gunneridae</taxon>
        <taxon>Pentapetalae</taxon>
        <taxon>rosids</taxon>
        <taxon>malvids</taxon>
        <taxon>Brassicales</taxon>
        <taxon>Brassicaceae</taxon>
        <taxon>Brassiceae</taxon>
        <taxon>Brassica</taxon>
    </lineage>
</organism>
<dbReference type="Gene3D" id="1.10.287.1490">
    <property type="match status" value="1"/>
</dbReference>
<evidence type="ECO:0008006" key="5">
    <source>
        <dbReference type="Google" id="ProtNLM"/>
    </source>
</evidence>
<name>A0A8S9P1F7_BRACR</name>
<accession>A0A8S9P1F7</accession>
<dbReference type="GO" id="GO:0005856">
    <property type="term" value="C:cytoskeleton"/>
    <property type="evidence" value="ECO:0007669"/>
    <property type="project" value="TreeGrafter"/>
</dbReference>
<feature type="coiled-coil region" evidence="1">
    <location>
        <begin position="111"/>
        <end position="174"/>
    </location>
</feature>
<reference evidence="3" key="1">
    <citation type="submission" date="2019-12" db="EMBL/GenBank/DDBJ databases">
        <title>Genome sequencing and annotation of Brassica cretica.</title>
        <authorList>
            <person name="Studholme D.J."/>
            <person name="Sarris P."/>
        </authorList>
    </citation>
    <scope>NUCLEOTIDE SEQUENCE</scope>
    <source>
        <strain evidence="3">PFS-109/04</strain>
        <tissue evidence="3">Leaf</tissue>
    </source>
</reference>
<protein>
    <recommendedName>
        <fullName evidence="5">NAB domain-containing protein</fullName>
    </recommendedName>
</protein>
<comment type="caution">
    <text evidence="3">The sequence shown here is derived from an EMBL/GenBank/DDBJ whole genome shotgun (WGS) entry which is preliminary data.</text>
</comment>
<evidence type="ECO:0000313" key="3">
    <source>
        <dbReference type="EMBL" id="KAF3511028.1"/>
    </source>
</evidence>
<gene>
    <name evidence="3" type="ORF">F2Q69_00000220</name>
</gene>
<evidence type="ECO:0000313" key="4">
    <source>
        <dbReference type="Proteomes" id="UP000712600"/>
    </source>
</evidence>
<sequence length="405" mass="45914">MDSPTETRLEISDDTREWSENSLEQVSSGLDQGASSPVTPESDRLHAALSFGNGSSDVSPNHESESSYSELDSEAEAFYSSLNHQLVSPGTMDGLELGEKPMSYSELVKNLGQYEEELRTKSLKLQESEQEIEKLKSEKRESAENLRAELEAARREIEAKDKDIENEKKRALEMQGQVLGLESQLSDFRFNVGNVVDELHASKECLAAADAEISKLSTEKTNLESDVSGLVEKQTFLEDQIKRSDAEKMEMKSNEVKLEAEINALKTGLASRDERIEALNKDFDKHKLRYDMLMAERDGVCAEVDNLKAEMRTRDIQIKQMEEQLNQLVSESENAKNTVEELREMVKELEKQAELQRNAISEGEQEKREAIRQLCYSLDHYKSGYRQLVRFLSGNKKQQQATTVV</sequence>
<feature type="compositionally biased region" description="Polar residues" evidence="2">
    <location>
        <begin position="20"/>
        <end position="39"/>
    </location>
</feature>